<name>A0A6I2F575_9MICO</name>
<proteinExistence type="predicted"/>
<dbReference type="AlphaFoldDB" id="A0A6I2F575"/>
<dbReference type="Proteomes" id="UP000431080">
    <property type="component" value="Unassembled WGS sequence"/>
</dbReference>
<dbReference type="RefSeq" id="WP_153683389.1">
    <property type="nucleotide sequence ID" value="NZ_WJIF01000002.1"/>
</dbReference>
<evidence type="ECO:0000313" key="1">
    <source>
        <dbReference type="EMBL" id="MRG58877.1"/>
    </source>
</evidence>
<dbReference type="EMBL" id="WJIF01000002">
    <property type="protein sequence ID" value="MRG58877.1"/>
    <property type="molecule type" value="Genomic_DNA"/>
</dbReference>
<comment type="caution">
    <text evidence="1">The sequence shown here is derived from an EMBL/GenBank/DDBJ whole genome shotgun (WGS) entry which is preliminary data.</text>
</comment>
<gene>
    <name evidence="1" type="ORF">GE115_03185</name>
</gene>
<sequence>MGASEISVQPDQVFAELVAVLNSLHEMPDPAAVSRTDGAAASESPAAQEFRRALNGLGIQLGRTVRATVEYMAELSDQIRAAVKQQVELDASFADEAKTITGVLDSLDDYFPDIVQKKAPTVGGRDIAPI</sequence>
<protein>
    <submittedName>
        <fullName evidence="1">Uncharacterized protein</fullName>
    </submittedName>
</protein>
<evidence type="ECO:0000313" key="2">
    <source>
        <dbReference type="Proteomes" id="UP000431080"/>
    </source>
</evidence>
<organism evidence="1 2">
    <name type="scientific">Agromyces agglutinans</name>
    <dbReference type="NCBI Taxonomy" id="2662258"/>
    <lineage>
        <taxon>Bacteria</taxon>
        <taxon>Bacillati</taxon>
        <taxon>Actinomycetota</taxon>
        <taxon>Actinomycetes</taxon>
        <taxon>Micrococcales</taxon>
        <taxon>Microbacteriaceae</taxon>
        <taxon>Agromyces</taxon>
    </lineage>
</organism>
<reference evidence="1 2" key="1">
    <citation type="submission" date="2019-10" db="EMBL/GenBank/DDBJ databases">
        <authorList>
            <person name="Nie G."/>
            <person name="Ming H."/>
            <person name="Yi B."/>
        </authorList>
    </citation>
    <scope>NUCLEOTIDE SEQUENCE [LARGE SCALE GENOMIC DNA]</scope>
    <source>
        <strain evidence="1 2">CFH 90414</strain>
    </source>
</reference>
<accession>A0A6I2F575</accession>
<keyword evidence="2" id="KW-1185">Reference proteome</keyword>